<dbReference type="Proteomes" id="UP001597034">
    <property type="component" value="Unassembled WGS sequence"/>
</dbReference>
<gene>
    <name evidence="1" type="ORF">ACFSBL_04335</name>
</gene>
<dbReference type="PANTHER" id="PTHR20275">
    <property type="entry name" value="NAD KINASE"/>
    <property type="match status" value="1"/>
</dbReference>
<evidence type="ECO:0000313" key="1">
    <source>
        <dbReference type="EMBL" id="MFD1644905.1"/>
    </source>
</evidence>
<accession>A0ABD6DGE8</accession>
<dbReference type="InterPro" id="IPR017437">
    <property type="entry name" value="ATP-NAD_kinase_PpnK-typ_C"/>
</dbReference>
<dbReference type="RefSeq" id="WP_256400149.1">
    <property type="nucleotide sequence ID" value="NZ_JANHJR010000002.1"/>
</dbReference>
<proteinExistence type="predicted"/>
<keyword evidence="1" id="KW-0808">Transferase</keyword>
<dbReference type="PANTHER" id="PTHR20275:SF0">
    <property type="entry name" value="NAD KINASE"/>
    <property type="match status" value="1"/>
</dbReference>
<dbReference type="AlphaFoldDB" id="A0ABD6DGE8"/>
<dbReference type="Gene3D" id="2.60.200.30">
    <property type="entry name" value="Probable inorganic polyphosphate/atp-NAD kinase, domain 2"/>
    <property type="match status" value="1"/>
</dbReference>
<keyword evidence="1" id="KW-0418">Kinase</keyword>
<name>A0ABD6DGE8_9EURY</name>
<dbReference type="InterPro" id="IPR016064">
    <property type="entry name" value="NAD/diacylglycerol_kinase_sf"/>
</dbReference>
<dbReference type="SUPFAM" id="SSF111331">
    <property type="entry name" value="NAD kinase/diacylglycerol kinase-like"/>
    <property type="match status" value="1"/>
</dbReference>
<evidence type="ECO:0000313" key="2">
    <source>
        <dbReference type="Proteomes" id="UP001597034"/>
    </source>
</evidence>
<keyword evidence="2" id="KW-1185">Reference proteome</keyword>
<dbReference type="EMBL" id="JBHUDO010000001">
    <property type="protein sequence ID" value="MFD1644905.1"/>
    <property type="molecule type" value="Genomic_DNA"/>
</dbReference>
<comment type="caution">
    <text evidence="1">The sequence shown here is derived from an EMBL/GenBank/DDBJ whole genome shotgun (WGS) entry which is preliminary data.</text>
</comment>
<dbReference type="GO" id="GO:0016301">
    <property type="term" value="F:kinase activity"/>
    <property type="evidence" value="ECO:0007669"/>
    <property type="project" value="UniProtKB-KW"/>
</dbReference>
<sequence length="252" mass="25599">MESAARDSDEPPTVGVVGTQEDTVERIRAAVSEANAVPLAADATGVGDAAFVVAVGERALGELAGAAVDVPVLAVDVGEGVRSVATADAAAAVTTVLEDRVERTTRRAFAVQVGDERHDAVFDVTLVTTEPARISEYCVAADGAEVGQFRADGVVVATPAGSHGYARAAGGPVVAGTAPVAAVVPIAPFAIDTNHWVVSNEAVVLSVERDEGSVSLLVDGRTVGTVDPAAPVRLSPGHELELLCPPQSQPPW</sequence>
<organism evidence="1 2">
    <name type="scientific">Haloarchaeobius litoreus</name>
    <dbReference type="NCBI Taxonomy" id="755306"/>
    <lineage>
        <taxon>Archaea</taxon>
        <taxon>Methanobacteriati</taxon>
        <taxon>Methanobacteriota</taxon>
        <taxon>Stenosarchaea group</taxon>
        <taxon>Halobacteria</taxon>
        <taxon>Halobacteriales</taxon>
        <taxon>Halorubellaceae</taxon>
        <taxon>Haloarchaeobius</taxon>
    </lineage>
</organism>
<reference evidence="1 2" key="1">
    <citation type="journal article" date="2019" name="Int. J. Syst. Evol. Microbiol.">
        <title>The Global Catalogue of Microorganisms (GCM) 10K type strain sequencing project: providing services to taxonomists for standard genome sequencing and annotation.</title>
        <authorList>
            <consortium name="The Broad Institute Genomics Platform"/>
            <consortium name="The Broad Institute Genome Sequencing Center for Infectious Disease"/>
            <person name="Wu L."/>
            <person name="Ma J."/>
        </authorList>
    </citation>
    <scope>NUCLEOTIDE SEQUENCE [LARGE SCALE GENOMIC DNA]</scope>
    <source>
        <strain evidence="1 2">CGMCC 1.10390</strain>
    </source>
</reference>
<protein>
    <submittedName>
        <fullName evidence="1">ATP-NAD kinase</fullName>
    </submittedName>
</protein>
<dbReference type="Pfam" id="PF20143">
    <property type="entry name" value="NAD_kinase_C"/>
    <property type="match status" value="1"/>
</dbReference>